<proteinExistence type="inferred from homology"/>
<dbReference type="RefSeq" id="WP_167165611.1">
    <property type="nucleotide sequence ID" value="NZ_BAAAOO010000015.1"/>
</dbReference>
<reference evidence="4 5" key="1">
    <citation type="submission" date="2020-02" db="EMBL/GenBank/DDBJ databases">
        <title>Sequencing the genomes of 1000 actinobacteria strains.</title>
        <authorList>
            <person name="Klenk H.-P."/>
        </authorList>
    </citation>
    <scope>NUCLEOTIDE SEQUENCE [LARGE SCALE GENOMIC DNA]</scope>
    <source>
        <strain evidence="4 5">DSM 19609</strain>
    </source>
</reference>
<protein>
    <submittedName>
        <fullName evidence="4">Iron complex transport system substrate-binding protein</fullName>
    </submittedName>
</protein>
<evidence type="ECO:0000256" key="2">
    <source>
        <dbReference type="SAM" id="SignalP"/>
    </source>
</evidence>
<dbReference type="EMBL" id="JAAMOZ010000001">
    <property type="protein sequence ID" value="NIH56561.1"/>
    <property type="molecule type" value="Genomic_DNA"/>
</dbReference>
<organism evidence="4 5">
    <name type="scientific">Brooklawnia cerclae</name>
    <dbReference type="NCBI Taxonomy" id="349934"/>
    <lineage>
        <taxon>Bacteria</taxon>
        <taxon>Bacillati</taxon>
        <taxon>Actinomycetota</taxon>
        <taxon>Actinomycetes</taxon>
        <taxon>Propionibacteriales</taxon>
        <taxon>Propionibacteriaceae</taxon>
        <taxon>Brooklawnia</taxon>
    </lineage>
</organism>
<evidence type="ECO:0000259" key="3">
    <source>
        <dbReference type="PROSITE" id="PS50983"/>
    </source>
</evidence>
<dbReference type="PANTHER" id="PTHR30535:SF34">
    <property type="entry name" value="MOLYBDATE-BINDING PROTEIN MOLA"/>
    <property type="match status" value="1"/>
</dbReference>
<dbReference type="PROSITE" id="PS50983">
    <property type="entry name" value="FE_B12_PBP"/>
    <property type="match status" value="1"/>
</dbReference>
<evidence type="ECO:0000256" key="1">
    <source>
        <dbReference type="ARBA" id="ARBA00008814"/>
    </source>
</evidence>
<dbReference type="InterPro" id="IPR050902">
    <property type="entry name" value="ABC_Transporter_SBP"/>
</dbReference>
<dbReference type="PANTHER" id="PTHR30535">
    <property type="entry name" value="VITAMIN B12-BINDING PROTEIN"/>
    <property type="match status" value="1"/>
</dbReference>
<feature type="signal peptide" evidence="2">
    <location>
        <begin position="1"/>
        <end position="20"/>
    </location>
</feature>
<dbReference type="InterPro" id="IPR002491">
    <property type="entry name" value="ABC_transptr_periplasmic_BD"/>
</dbReference>
<evidence type="ECO:0000313" key="5">
    <source>
        <dbReference type="Proteomes" id="UP000749311"/>
    </source>
</evidence>
<feature type="domain" description="Fe/B12 periplasmic-binding" evidence="3">
    <location>
        <begin position="56"/>
        <end position="318"/>
    </location>
</feature>
<evidence type="ECO:0000313" key="4">
    <source>
        <dbReference type="EMBL" id="NIH56561.1"/>
    </source>
</evidence>
<comment type="caution">
    <text evidence="4">The sequence shown here is derived from an EMBL/GenBank/DDBJ whole genome shotgun (WGS) entry which is preliminary data.</text>
</comment>
<gene>
    <name evidence="4" type="ORF">FB473_001206</name>
</gene>
<dbReference type="Pfam" id="PF01497">
    <property type="entry name" value="Peripla_BP_2"/>
    <property type="match status" value="1"/>
</dbReference>
<dbReference type="Gene3D" id="1.20.58.2180">
    <property type="match status" value="1"/>
</dbReference>
<dbReference type="Proteomes" id="UP000749311">
    <property type="component" value="Unassembled WGS sequence"/>
</dbReference>
<name>A0ABX0SIU5_9ACTN</name>
<keyword evidence="5" id="KW-1185">Reference proteome</keyword>
<comment type="similarity">
    <text evidence="1">Belongs to the bacterial solute-binding protein 8 family.</text>
</comment>
<sequence length="349" mass="37552">MPRRLSFTRLVLLVTLVVTALVTGCSQPSASPSVAATRSVTDVLGNVVEIPTTVTRIVTAYPAVDQIFLLLGAQDKVVALNKNNTTNDLLLTLAPEYADLPVVFDSSSNFDTEALLAVNPDVVIAGSQEVADAVQQVGIPAVVAMSTSPDTLKQTITLIGDILGATDRAEEFIAYYDDNMAQATQRTESLTDAERTRVYYATGTGPLNTEAKGSIVTDWIEMAGGTNVATDAGVEGMFVDISAEQLFSWDPEVIICTSAQSCAQFLDDDVYADLTAVKNKAVYPSPSGAYTWSVRSAEEATMTLWAATKIQPDLFTDVDYVQITKDFYEQFYGYALTDEQTEAILEPSA</sequence>
<dbReference type="Gene3D" id="3.40.50.1980">
    <property type="entry name" value="Nitrogenase molybdenum iron protein domain"/>
    <property type="match status" value="2"/>
</dbReference>
<dbReference type="PROSITE" id="PS51257">
    <property type="entry name" value="PROKAR_LIPOPROTEIN"/>
    <property type="match status" value="1"/>
</dbReference>
<keyword evidence="2" id="KW-0732">Signal</keyword>
<accession>A0ABX0SIU5</accession>
<dbReference type="SUPFAM" id="SSF53807">
    <property type="entry name" value="Helical backbone' metal receptor"/>
    <property type="match status" value="1"/>
</dbReference>
<feature type="chain" id="PRO_5045146000" evidence="2">
    <location>
        <begin position="21"/>
        <end position="349"/>
    </location>
</feature>